<evidence type="ECO:0000313" key="3">
    <source>
        <dbReference type="Proteomes" id="UP001285441"/>
    </source>
</evidence>
<name>A0AAE0NZX6_9PEZI</name>
<reference evidence="2" key="2">
    <citation type="submission" date="2023-06" db="EMBL/GenBank/DDBJ databases">
        <authorList>
            <consortium name="Lawrence Berkeley National Laboratory"/>
            <person name="Haridas S."/>
            <person name="Hensen N."/>
            <person name="Bonometti L."/>
            <person name="Westerberg I."/>
            <person name="Brannstrom I.O."/>
            <person name="Guillou S."/>
            <person name="Cros-Aarteil S."/>
            <person name="Calhoun S."/>
            <person name="Kuo A."/>
            <person name="Mondo S."/>
            <person name="Pangilinan J."/>
            <person name="Riley R."/>
            <person name="LaButti K."/>
            <person name="Andreopoulos B."/>
            <person name="Lipzen A."/>
            <person name="Chen C."/>
            <person name="Yanf M."/>
            <person name="Daum C."/>
            <person name="Ng V."/>
            <person name="Clum A."/>
            <person name="Steindorff A."/>
            <person name="Ohm R."/>
            <person name="Martin F."/>
            <person name="Silar P."/>
            <person name="Natvig D."/>
            <person name="Lalanne C."/>
            <person name="Gautier V."/>
            <person name="Ament-velasquez S.L."/>
            <person name="Kruys A."/>
            <person name="Hutchinson M.I."/>
            <person name="Powell A.J."/>
            <person name="Barry K."/>
            <person name="Miller A.N."/>
            <person name="Grigoriev I.V."/>
            <person name="Debuchy R."/>
            <person name="Gladieux P."/>
            <person name="Thoren M.H."/>
            <person name="Johannesson H."/>
        </authorList>
    </citation>
    <scope>NUCLEOTIDE SEQUENCE</scope>
    <source>
        <strain evidence="2">CBS 232.78</strain>
    </source>
</reference>
<proteinExistence type="predicted"/>
<dbReference type="Proteomes" id="UP001285441">
    <property type="component" value="Unassembled WGS sequence"/>
</dbReference>
<feature type="signal peptide" evidence="1">
    <location>
        <begin position="1"/>
        <end position="24"/>
    </location>
</feature>
<feature type="chain" id="PRO_5042058216" description="Secreted protein" evidence="1">
    <location>
        <begin position="25"/>
        <end position="112"/>
    </location>
</feature>
<keyword evidence="1" id="KW-0732">Signal</keyword>
<dbReference type="EMBL" id="JAULSW010000002">
    <property type="protein sequence ID" value="KAK3390858.1"/>
    <property type="molecule type" value="Genomic_DNA"/>
</dbReference>
<dbReference type="AlphaFoldDB" id="A0AAE0NZX6"/>
<sequence length="112" mass="12276">MHLPGLHFLRQVVLVALFLDRAKPRKPSPRGKANLETVLALKGKGKCRGLEQQRGLLISQRTTGSFASDEPRLPQRSRIEFDEKGANGPVAVLADVTADRWRAHNGCIGLIG</sequence>
<organism evidence="2 3">
    <name type="scientific">Podospora didyma</name>
    <dbReference type="NCBI Taxonomy" id="330526"/>
    <lineage>
        <taxon>Eukaryota</taxon>
        <taxon>Fungi</taxon>
        <taxon>Dikarya</taxon>
        <taxon>Ascomycota</taxon>
        <taxon>Pezizomycotina</taxon>
        <taxon>Sordariomycetes</taxon>
        <taxon>Sordariomycetidae</taxon>
        <taxon>Sordariales</taxon>
        <taxon>Podosporaceae</taxon>
        <taxon>Podospora</taxon>
    </lineage>
</organism>
<accession>A0AAE0NZX6</accession>
<evidence type="ECO:0008006" key="4">
    <source>
        <dbReference type="Google" id="ProtNLM"/>
    </source>
</evidence>
<evidence type="ECO:0000313" key="2">
    <source>
        <dbReference type="EMBL" id="KAK3390858.1"/>
    </source>
</evidence>
<gene>
    <name evidence="2" type="ORF">B0H63DRAFT_124438</name>
</gene>
<keyword evidence="3" id="KW-1185">Reference proteome</keyword>
<reference evidence="2" key="1">
    <citation type="journal article" date="2023" name="Mol. Phylogenet. Evol.">
        <title>Genome-scale phylogeny and comparative genomics of the fungal order Sordariales.</title>
        <authorList>
            <person name="Hensen N."/>
            <person name="Bonometti L."/>
            <person name="Westerberg I."/>
            <person name="Brannstrom I.O."/>
            <person name="Guillou S."/>
            <person name="Cros-Aarteil S."/>
            <person name="Calhoun S."/>
            <person name="Haridas S."/>
            <person name="Kuo A."/>
            <person name="Mondo S."/>
            <person name="Pangilinan J."/>
            <person name="Riley R."/>
            <person name="LaButti K."/>
            <person name="Andreopoulos B."/>
            <person name="Lipzen A."/>
            <person name="Chen C."/>
            <person name="Yan M."/>
            <person name="Daum C."/>
            <person name="Ng V."/>
            <person name="Clum A."/>
            <person name="Steindorff A."/>
            <person name="Ohm R.A."/>
            <person name="Martin F."/>
            <person name="Silar P."/>
            <person name="Natvig D.O."/>
            <person name="Lalanne C."/>
            <person name="Gautier V."/>
            <person name="Ament-Velasquez S.L."/>
            <person name="Kruys A."/>
            <person name="Hutchinson M.I."/>
            <person name="Powell A.J."/>
            <person name="Barry K."/>
            <person name="Miller A.N."/>
            <person name="Grigoriev I.V."/>
            <person name="Debuchy R."/>
            <person name="Gladieux P."/>
            <person name="Hiltunen Thoren M."/>
            <person name="Johannesson H."/>
        </authorList>
    </citation>
    <scope>NUCLEOTIDE SEQUENCE</scope>
    <source>
        <strain evidence="2">CBS 232.78</strain>
    </source>
</reference>
<comment type="caution">
    <text evidence="2">The sequence shown here is derived from an EMBL/GenBank/DDBJ whole genome shotgun (WGS) entry which is preliminary data.</text>
</comment>
<evidence type="ECO:0000256" key="1">
    <source>
        <dbReference type="SAM" id="SignalP"/>
    </source>
</evidence>
<protein>
    <recommendedName>
        <fullName evidence="4">Secreted protein</fullName>
    </recommendedName>
</protein>